<dbReference type="Pfam" id="PF13302">
    <property type="entry name" value="Acetyltransf_3"/>
    <property type="match status" value="1"/>
</dbReference>
<dbReference type="PROSITE" id="PS51186">
    <property type="entry name" value="GNAT"/>
    <property type="match status" value="1"/>
</dbReference>
<name>A0A844G1D7_9BACT</name>
<evidence type="ECO:0000313" key="3">
    <source>
        <dbReference type="Proteomes" id="UP000435649"/>
    </source>
</evidence>
<accession>A0A844G1D7</accession>
<dbReference type="Gene3D" id="3.40.630.30">
    <property type="match status" value="1"/>
</dbReference>
<comment type="caution">
    <text evidence="2">The sequence shown here is derived from an EMBL/GenBank/DDBJ whole genome shotgun (WGS) entry which is preliminary data.</text>
</comment>
<evidence type="ECO:0000259" key="1">
    <source>
        <dbReference type="PROSITE" id="PS51186"/>
    </source>
</evidence>
<dbReference type="EMBL" id="VUNS01000005">
    <property type="protein sequence ID" value="MST96774.1"/>
    <property type="molecule type" value="Genomic_DNA"/>
</dbReference>
<dbReference type="Proteomes" id="UP000435649">
    <property type="component" value="Unassembled WGS sequence"/>
</dbReference>
<dbReference type="SUPFAM" id="SSF55729">
    <property type="entry name" value="Acyl-CoA N-acyltransferases (Nat)"/>
    <property type="match status" value="1"/>
</dbReference>
<organism evidence="2 3">
    <name type="scientific">Victivallis lenta</name>
    <dbReference type="NCBI Taxonomy" id="2606640"/>
    <lineage>
        <taxon>Bacteria</taxon>
        <taxon>Pseudomonadati</taxon>
        <taxon>Lentisphaerota</taxon>
        <taxon>Lentisphaeria</taxon>
        <taxon>Victivallales</taxon>
        <taxon>Victivallaceae</taxon>
        <taxon>Victivallis</taxon>
    </lineage>
</organism>
<dbReference type="PANTHER" id="PTHR39173">
    <property type="entry name" value="ACETYLTRANSFERASE"/>
    <property type="match status" value="1"/>
</dbReference>
<gene>
    <name evidence="2" type="ORF">FYJ85_06910</name>
</gene>
<dbReference type="CDD" id="cd04301">
    <property type="entry name" value="NAT_SF"/>
    <property type="match status" value="1"/>
</dbReference>
<dbReference type="GO" id="GO:0016747">
    <property type="term" value="F:acyltransferase activity, transferring groups other than amino-acyl groups"/>
    <property type="evidence" value="ECO:0007669"/>
    <property type="project" value="InterPro"/>
</dbReference>
<dbReference type="AlphaFoldDB" id="A0A844G1D7"/>
<dbReference type="InterPro" id="IPR016181">
    <property type="entry name" value="Acyl_CoA_acyltransferase"/>
</dbReference>
<keyword evidence="2" id="KW-0808">Transferase</keyword>
<reference evidence="2 3" key="1">
    <citation type="submission" date="2019-08" db="EMBL/GenBank/DDBJ databases">
        <title>In-depth cultivation of the pig gut microbiome towards novel bacterial diversity and tailored functional studies.</title>
        <authorList>
            <person name="Wylensek D."/>
            <person name="Hitch T.C.A."/>
            <person name="Clavel T."/>
        </authorList>
    </citation>
    <scope>NUCLEOTIDE SEQUENCE [LARGE SCALE GENOMIC DNA]</scope>
    <source>
        <strain evidence="2 3">BBE-744-WT-12</strain>
    </source>
</reference>
<dbReference type="PANTHER" id="PTHR39173:SF1">
    <property type="entry name" value="ACETYLTRANSFERASE"/>
    <property type="match status" value="1"/>
</dbReference>
<proteinExistence type="predicted"/>
<evidence type="ECO:0000313" key="2">
    <source>
        <dbReference type="EMBL" id="MST96774.1"/>
    </source>
</evidence>
<dbReference type="RefSeq" id="WP_106055669.1">
    <property type="nucleotide sequence ID" value="NZ_VUNS01000005.1"/>
</dbReference>
<protein>
    <submittedName>
        <fullName evidence="2">GNAT family N-acetyltransferase</fullName>
    </submittedName>
</protein>
<feature type="domain" description="N-acetyltransferase" evidence="1">
    <location>
        <begin position="5"/>
        <end position="177"/>
    </location>
</feature>
<sequence length="181" mass="20342">MADELELILPDERHEAAALEYRREHFAHGERELHGSALLDRADSYAGWLALVEGNRSETTVFPGWVPATTFFAVRKNDGRIVGMIDVRHRLNGFLRNYGGHIGYGVHPSERRRGYAAEMLRLALSYCSSLGLDRVMISCNADNEGSRRTILRRGGVLEREFRHSGGTVQIYWIILSDGNGA</sequence>
<dbReference type="InterPro" id="IPR000182">
    <property type="entry name" value="GNAT_dom"/>
</dbReference>
<keyword evidence="3" id="KW-1185">Reference proteome</keyword>